<dbReference type="KEGG" id="pei:H9L10_00345"/>
<dbReference type="InterPro" id="IPR017850">
    <property type="entry name" value="Alkaline_phosphatase_core_sf"/>
</dbReference>
<dbReference type="Pfam" id="PF01663">
    <property type="entry name" value="Phosphodiest"/>
    <property type="match status" value="1"/>
</dbReference>
<organism evidence="2 3">
    <name type="scientific">Phycicoccus endophyticus</name>
    <dbReference type="NCBI Taxonomy" id="1690220"/>
    <lineage>
        <taxon>Bacteria</taxon>
        <taxon>Bacillati</taxon>
        <taxon>Actinomycetota</taxon>
        <taxon>Actinomycetes</taxon>
        <taxon>Micrococcales</taxon>
        <taxon>Intrasporangiaceae</taxon>
        <taxon>Phycicoccus</taxon>
    </lineage>
</organism>
<feature type="transmembrane region" description="Helical" evidence="1">
    <location>
        <begin position="72"/>
        <end position="96"/>
    </location>
</feature>
<dbReference type="AlphaFoldDB" id="A0A7G9R1Z6"/>
<dbReference type="InterPro" id="IPR007165">
    <property type="entry name" value="Phage_holin_4_2"/>
</dbReference>
<evidence type="ECO:0000313" key="3">
    <source>
        <dbReference type="Proteomes" id="UP000515976"/>
    </source>
</evidence>
<feature type="transmembrane region" description="Helical" evidence="1">
    <location>
        <begin position="18"/>
        <end position="39"/>
    </location>
</feature>
<dbReference type="EMBL" id="CP060712">
    <property type="protein sequence ID" value="QNN49621.1"/>
    <property type="molecule type" value="Genomic_DNA"/>
</dbReference>
<keyword evidence="1" id="KW-1133">Transmembrane helix</keyword>
<gene>
    <name evidence="2" type="ORF">H9L10_00345</name>
</gene>
<dbReference type="Gene3D" id="3.40.720.10">
    <property type="entry name" value="Alkaline Phosphatase, subunit A"/>
    <property type="match status" value="1"/>
</dbReference>
<keyword evidence="1" id="KW-0472">Membrane</keyword>
<keyword evidence="3" id="KW-1185">Reference proteome</keyword>
<protein>
    <submittedName>
        <fullName evidence="2">Alkaline phosphatase family protein</fullName>
    </submittedName>
</protein>
<feature type="transmembrane region" description="Helical" evidence="1">
    <location>
        <begin position="45"/>
        <end position="65"/>
    </location>
</feature>
<keyword evidence="1" id="KW-0812">Transmembrane</keyword>
<dbReference type="SUPFAM" id="SSF53649">
    <property type="entry name" value="Alkaline phosphatase-like"/>
    <property type="match status" value="1"/>
</dbReference>
<proteinExistence type="predicted"/>
<accession>A0A7G9R1Z6</accession>
<dbReference type="InterPro" id="IPR002591">
    <property type="entry name" value="Phosphodiest/P_Trfase"/>
</dbReference>
<dbReference type="Proteomes" id="UP000515976">
    <property type="component" value="Chromosome"/>
</dbReference>
<dbReference type="RefSeq" id="WP_166101853.1">
    <property type="nucleotide sequence ID" value="NZ_BMMY01000004.1"/>
</dbReference>
<evidence type="ECO:0000256" key="1">
    <source>
        <dbReference type="SAM" id="Phobius"/>
    </source>
</evidence>
<evidence type="ECO:0000313" key="2">
    <source>
        <dbReference type="EMBL" id="QNN49621.1"/>
    </source>
</evidence>
<dbReference type="Pfam" id="PF04020">
    <property type="entry name" value="Phage_holin_4_2"/>
    <property type="match status" value="1"/>
</dbReference>
<reference evidence="2 3" key="1">
    <citation type="submission" date="2020-08" db="EMBL/GenBank/DDBJ databases">
        <title>Genome sequence of Phycicoccus endophyticus JCM 31784T.</title>
        <authorList>
            <person name="Hyun D.-W."/>
            <person name="Bae J.-W."/>
        </authorList>
    </citation>
    <scope>NUCLEOTIDE SEQUENCE [LARGE SCALE GENOMIC DNA]</scope>
    <source>
        <strain evidence="2 3">JCM 31784</strain>
    </source>
</reference>
<sequence>MADTVRPRVLRWGDLGRLLAAWGVGTGALWVSGVVLPGLSADGWWAWPTAAAVVGVVGALLRPLLVLAAALVGWVAVVVVAFVGQAVVLHVALGLVPGVRSASFGTTLVAAWVTAALVTAVEWLTTAGTSDSLVASLAREVGSRSRGVTLPDPEVRGVIFVQLDGLPFPLLRWALQSGLMPTVRRWVDSGTHVAQEWLVQLPCTTPASQLGLLHGTTSGVPAFRWYDRELGRVLVANRPADARIIEDRVRTGHGLLADDGASVSNLFSGDAPRCSMVMSRTEASRGSLATRRAVSGFVARPDGLARTLARAVAEIGRERFQSRRQRRRDVVPRIVRPWAFTGLRAATNGLLRDVNLVVVARELAAGRRSVYVDFVDYDEVAHHAGPTRLEALAVLAEIDGVVEALARLADLAPRRYEILLLSDHGQSMGEPFESRHGIGLDELCRGLMGTDVTWVGEPVESVGRAASLAEDLGEAEGGSGLTDALVRRGRDLQDTGTAAVGTPVVLGSGNLGLLYAGGRRRLTLPELDDRWPRLTRGLAEHPGIGWVAGLSHEGRSVALGARGWRDLTSGAGDGEDPFENLPAHSGRMLASALADDRAPDLYVGSSPDPSTGEVAAFEDLVGSHGGLGGWQDRGVVVAPTSLWRGETAIEGAAALHRALVAVLEEAGHRRDLGACRPETAEALR</sequence>
<name>A0A7G9R1Z6_9MICO</name>